<dbReference type="InterPro" id="IPR003346">
    <property type="entry name" value="Transposase_20"/>
</dbReference>
<dbReference type="Pfam" id="PF01548">
    <property type="entry name" value="DEDD_Tnp_IS110"/>
    <property type="match status" value="1"/>
</dbReference>
<comment type="caution">
    <text evidence="4">The sequence shown here is derived from an EMBL/GenBank/DDBJ whole genome shotgun (WGS) entry which is preliminary data.</text>
</comment>
<dbReference type="GO" id="GO:0003677">
    <property type="term" value="F:DNA binding"/>
    <property type="evidence" value="ECO:0007669"/>
    <property type="project" value="InterPro"/>
</dbReference>
<protein>
    <submittedName>
        <fullName evidence="4">IS110 family transposase</fullName>
    </submittedName>
</protein>
<dbReference type="RefSeq" id="WP_130682734.1">
    <property type="nucleotide sequence ID" value="NZ_SIKW01000001.1"/>
</dbReference>
<dbReference type="InterPro" id="IPR002525">
    <property type="entry name" value="Transp_IS110-like_N"/>
</dbReference>
<evidence type="ECO:0000259" key="3">
    <source>
        <dbReference type="Pfam" id="PF02371"/>
    </source>
</evidence>
<dbReference type="PANTHER" id="PTHR33055">
    <property type="entry name" value="TRANSPOSASE FOR INSERTION SEQUENCE ELEMENT IS1111A"/>
    <property type="match status" value="1"/>
</dbReference>
<dbReference type="InterPro" id="IPR047650">
    <property type="entry name" value="Transpos_IS110"/>
</dbReference>
<keyword evidence="1" id="KW-0175">Coiled coil</keyword>
<dbReference type="AlphaFoldDB" id="A0AAE4YUS3"/>
<dbReference type="Pfam" id="PF02371">
    <property type="entry name" value="Transposase_20"/>
    <property type="match status" value="1"/>
</dbReference>
<organism evidence="4 5">
    <name type="scientific">Rhizobium ruizarguesonis</name>
    <dbReference type="NCBI Taxonomy" id="2081791"/>
    <lineage>
        <taxon>Bacteria</taxon>
        <taxon>Pseudomonadati</taxon>
        <taxon>Pseudomonadota</taxon>
        <taxon>Alphaproteobacteria</taxon>
        <taxon>Hyphomicrobiales</taxon>
        <taxon>Rhizobiaceae</taxon>
        <taxon>Rhizobium/Agrobacterium group</taxon>
        <taxon>Rhizobium</taxon>
    </lineage>
</organism>
<proteinExistence type="predicted"/>
<dbReference type="NCBIfam" id="NF033542">
    <property type="entry name" value="transpos_IS110"/>
    <property type="match status" value="1"/>
</dbReference>
<evidence type="ECO:0000259" key="2">
    <source>
        <dbReference type="Pfam" id="PF01548"/>
    </source>
</evidence>
<reference evidence="4 5" key="1">
    <citation type="submission" date="2019-12" db="EMBL/GenBank/DDBJ databases">
        <title>Rhizobium genotypes associated with high levels of biological nitrogen fixation by grain legumes in a temperate-maritime cropping system.</title>
        <authorList>
            <person name="Maluk M."/>
            <person name="Francesc Ferrando Molina F."/>
            <person name="Lopez Del Egido L."/>
            <person name="Lafos M."/>
            <person name="Langarica-Fuentes A."/>
            <person name="Gebre Yohannes G."/>
            <person name="Young M.W."/>
            <person name="Martin P."/>
            <person name="Gantlett R."/>
            <person name="Kenicer G."/>
            <person name="Hawes C."/>
            <person name="Begg G.S."/>
            <person name="Quilliam R.S."/>
            <person name="Squire G.R."/>
            <person name="Poole P.S."/>
            <person name="Young P.W."/>
            <person name="Iannetta P.M."/>
            <person name="James E.K."/>
        </authorList>
    </citation>
    <scope>NUCLEOTIDE SEQUENCE [LARGE SCALE GENOMIC DNA]</scope>
    <source>
        <strain evidence="4 5">JHI985</strain>
    </source>
</reference>
<dbReference type="GO" id="GO:0004803">
    <property type="term" value="F:transposase activity"/>
    <property type="evidence" value="ECO:0007669"/>
    <property type="project" value="InterPro"/>
</dbReference>
<feature type="domain" description="Transposase IS116/IS110/IS902 C-terminal" evidence="3">
    <location>
        <begin position="195"/>
        <end position="276"/>
    </location>
</feature>
<sequence length="315" mass="35012">MATVYVGIDVCKEWLDIHLHPLGRSFRVTNDTAGLRRLKRELDALDQMPRSALHIVMEATGKWHRAVQRSLHADGFYVSVVDPAQVRAYAHAIGRRAKTDPIDAAVIAAFVLATKPEIRPLRDAETQALSELVARRRQIVQMVVAEENRLRMALAKQAQKSIKRLLKALRRELESLDADLDSHIRKSPVWRVREALLTSVPGVGATTARTLLAELPELGSLDRRQIASLAGLAPWTRQSGKWKGKSFIGGGRGKVRAVLFMAALVASRYNPDLKAFRDRLVAAGKPKIVATVATMRKLLTILNAIIRDGRPWQNA</sequence>
<evidence type="ECO:0000313" key="4">
    <source>
        <dbReference type="EMBL" id="NEI51636.1"/>
    </source>
</evidence>
<name>A0AAE4YUS3_9HYPH</name>
<dbReference type="PANTHER" id="PTHR33055:SF13">
    <property type="entry name" value="TRANSPOSASE"/>
    <property type="match status" value="1"/>
</dbReference>
<dbReference type="GO" id="GO:0006313">
    <property type="term" value="P:DNA transposition"/>
    <property type="evidence" value="ECO:0007669"/>
    <property type="project" value="InterPro"/>
</dbReference>
<dbReference type="EMBL" id="WUFC01000030">
    <property type="protein sequence ID" value="NEI51636.1"/>
    <property type="molecule type" value="Genomic_DNA"/>
</dbReference>
<gene>
    <name evidence="4" type="ORF">GR217_28700</name>
</gene>
<accession>A0AAE4YUS3</accession>
<feature type="coiled-coil region" evidence="1">
    <location>
        <begin position="152"/>
        <end position="186"/>
    </location>
</feature>
<evidence type="ECO:0000256" key="1">
    <source>
        <dbReference type="SAM" id="Coils"/>
    </source>
</evidence>
<evidence type="ECO:0000313" key="5">
    <source>
        <dbReference type="Proteomes" id="UP000661163"/>
    </source>
</evidence>
<feature type="domain" description="Transposase IS110-like N-terminal" evidence="2">
    <location>
        <begin position="7"/>
        <end position="155"/>
    </location>
</feature>
<dbReference type="Proteomes" id="UP000661163">
    <property type="component" value="Unassembled WGS sequence"/>
</dbReference>